<keyword evidence="3" id="KW-1185">Reference proteome</keyword>
<dbReference type="RefSeq" id="WP_072960470.1">
    <property type="nucleotide sequence ID" value="NZ_FQUT01000010.1"/>
</dbReference>
<dbReference type="STRING" id="1416778.SAMN05443633_11044"/>
<organism evidence="2 3">
    <name type="scientific">Chryseobacterium arachidis</name>
    <dbReference type="NCBI Taxonomy" id="1416778"/>
    <lineage>
        <taxon>Bacteria</taxon>
        <taxon>Pseudomonadati</taxon>
        <taxon>Bacteroidota</taxon>
        <taxon>Flavobacteriia</taxon>
        <taxon>Flavobacteriales</taxon>
        <taxon>Weeksellaceae</taxon>
        <taxon>Chryseobacterium group</taxon>
        <taxon>Chryseobacterium</taxon>
    </lineage>
</organism>
<dbReference type="Pfam" id="PF00027">
    <property type="entry name" value="cNMP_binding"/>
    <property type="match status" value="1"/>
</dbReference>
<dbReference type="OrthoDB" id="1253862at2"/>
<keyword evidence="2" id="KW-0808">Transferase</keyword>
<dbReference type="Gene3D" id="2.60.120.10">
    <property type="entry name" value="Jelly Rolls"/>
    <property type="match status" value="1"/>
</dbReference>
<proteinExistence type="predicted"/>
<accession>A0A1M5H187</accession>
<dbReference type="EMBL" id="FQUT01000010">
    <property type="protein sequence ID" value="SHG09718.1"/>
    <property type="molecule type" value="Genomic_DNA"/>
</dbReference>
<dbReference type="InterPro" id="IPR018490">
    <property type="entry name" value="cNMP-bd_dom_sf"/>
</dbReference>
<dbReference type="SUPFAM" id="SSF51206">
    <property type="entry name" value="cAMP-binding domain-like"/>
    <property type="match status" value="1"/>
</dbReference>
<evidence type="ECO:0000313" key="2">
    <source>
        <dbReference type="EMBL" id="SHG09718.1"/>
    </source>
</evidence>
<dbReference type="SMART" id="SM00100">
    <property type="entry name" value="cNMP"/>
    <property type="match status" value="1"/>
</dbReference>
<dbReference type="InterPro" id="IPR000595">
    <property type="entry name" value="cNMP-bd_dom"/>
</dbReference>
<keyword evidence="2" id="KW-0418">Kinase</keyword>
<dbReference type="AlphaFoldDB" id="A0A1M5H187"/>
<evidence type="ECO:0000259" key="1">
    <source>
        <dbReference type="PROSITE" id="PS50042"/>
    </source>
</evidence>
<dbReference type="PROSITE" id="PS50042">
    <property type="entry name" value="CNMP_BINDING_3"/>
    <property type="match status" value="1"/>
</dbReference>
<dbReference type="CDD" id="cd00038">
    <property type="entry name" value="CAP_ED"/>
    <property type="match status" value="1"/>
</dbReference>
<dbReference type="Proteomes" id="UP000184518">
    <property type="component" value="Unassembled WGS sequence"/>
</dbReference>
<dbReference type="GO" id="GO:0016301">
    <property type="term" value="F:kinase activity"/>
    <property type="evidence" value="ECO:0007669"/>
    <property type="project" value="UniProtKB-KW"/>
</dbReference>
<dbReference type="InterPro" id="IPR014710">
    <property type="entry name" value="RmlC-like_jellyroll"/>
</dbReference>
<reference evidence="3" key="1">
    <citation type="submission" date="2016-11" db="EMBL/GenBank/DDBJ databases">
        <authorList>
            <person name="Varghese N."/>
            <person name="Submissions S."/>
        </authorList>
    </citation>
    <scope>NUCLEOTIDE SEQUENCE [LARGE SCALE GENOMIC DNA]</scope>
    <source>
        <strain evidence="3">DSM 27619</strain>
    </source>
</reference>
<evidence type="ECO:0000313" key="3">
    <source>
        <dbReference type="Proteomes" id="UP000184518"/>
    </source>
</evidence>
<protein>
    <submittedName>
        <fullName evidence="2">cAMP-binding domain of CRP or a regulatory subunit of cAMP-dependent protein kinases</fullName>
    </submittedName>
</protein>
<sequence length="191" mass="22426">MNNQLSRHILKLIPTFENEIDKISGYFEAQSFPKNHILIDQGDSVDFFYFVLKGCLHMYYTDQNGEDHTIHFAIEDWWVTEYNAFLGNPTASFSIAALEDVEVLVIKKYKFEEMLLSFPLMALYFNKIHMRAYGAALQKQKTFAITSKKDFHSYFTNLYPVLIQRFPDEVFASYMGISTEELDDFNKNFRS</sequence>
<name>A0A1M5H187_9FLAO</name>
<feature type="domain" description="Cyclic nucleotide-binding" evidence="1">
    <location>
        <begin position="17"/>
        <end position="115"/>
    </location>
</feature>
<gene>
    <name evidence="2" type="ORF">SAMN05443633_11044</name>
</gene>